<feature type="chain" id="PRO_5040898887" evidence="2">
    <location>
        <begin position="17"/>
        <end position="231"/>
    </location>
</feature>
<accession>A0A9W7GLN4</accession>
<dbReference type="AlphaFoldDB" id="A0A9W7GLN4"/>
<comment type="caution">
    <text evidence="3">The sequence shown here is derived from an EMBL/GenBank/DDBJ whole genome shotgun (WGS) entry which is preliminary data.</text>
</comment>
<reference evidence="4" key="1">
    <citation type="journal article" date="2023" name="Commun. Biol.">
        <title>Genome analysis of Parmales, the sister group of diatoms, reveals the evolutionary specialization of diatoms from phago-mixotrophs to photoautotrophs.</title>
        <authorList>
            <person name="Ban H."/>
            <person name="Sato S."/>
            <person name="Yoshikawa S."/>
            <person name="Yamada K."/>
            <person name="Nakamura Y."/>
            <person name="Ichinomiya M."/>
            <person name="Sato N."/>
            <person name="Blanc-Mathieu R."/>
            <person name="Endo H."/>
            <person name="Kuwata A."/>
            <person name="Ogata H."/>
        </authorList>
    </citation>
    <scope>NUCLEOTIDE SEQUENCE [LARGE SCALE GENOMIC DNA]</scope>
</reference>
<evidence type="ECO:0000313" key="3">
    <source>
        <dbReference type="EMBL" id="GMI47977.1"/>
    </source>
</evidence>
<gene>
    <name evidence="3" type="ORF">TrCOL_g8910</name>
</gene>
<keyword evidence="4" id="KW-1185">Reference proteome</keyword>
<dbReference type="EMBL" id="BRYA01000366">
    <property type="protein sequence ID" value="GMI47977.1"/>
    <property type="molecule type" value="Genomic_DNA"/>
</dbReference>
<organism evidence="3 4">
    <name type="scientific">Triparma columacea</name>
    <dbReference type="NCBI Taxonomy" id="722753"/>
    <lineage>
        <taxon>Eukaryota</taxon>
        <taxon>Sar</taxon>
        <taxon>Stramenopiles</taxon>
        <taxon>Ochrophyta</taxon>
        <taxon>Bolidophyceae</taxon>
        <taxon>Parmales</taxon>
        <taxon>Triparmaceae</taxon>
        <taxon>Triparma</taxon>
    </lineage>
</organism>
<evidence type="ECO:0000256" key="2">
    <source>
        <dbReference type="SAM" id="SignalP"/>
    </source>
</evidence>
<protein>
    <submittedName>
        <fullName evidence="3">Uncharacterized protein</fullName>
    </submittedName>
</protein>
<feature type="region of interest" description="Disordered" evidence="1">
    <location>
        <begin position="212"/>
        <end position="231"/>
    </location>
</feature>
<evidence type="ECO:0000313" key="4">
    <source>
        <dbReference type="Proteomes" id="UP001165065"/>
    </source>
</evidence>
<keyword evidence="2" id="KW-0732">Signal</keyword>
<feature type="region of interest" description="Disordered" evidence="1">
    <location>
        <begin position="108"/>
        <end position="138"/>
    </location>
</feature>
<name>A0A9W7GLN4_9STRA</name>
<dbReference type="Proteomes" id="UP001165065">
    <property type="component" value="Unassembled WGS sequence"/>
</dbReference>
<sequence>MKLAVAFLGLITGVASFAEFKPDLSGVDGILGDEGVGEDKTDETSNQLSEVCIEDEVTCPENICKLVDGSCCDTFRMNFLYDGTVVCCKYGRLSEDGVCPLPEDLATGADASADGGTEPDGDEGVGEDKTDETSNQSSEVCIEDEVTCPSSRCFVEEGGDSMKDADGCCIPEWVNFLFDDGTLVCCKYGPIYMDYTDDSFGRGVCPLPGDLATGADDSAGATSGEVGSPGD</sequence>
<feature type="signal peptide" evidence="2">
    <location>
        <begin position="1"/>
        <end position="16"/>
    </location>
</feature>
<proteinExistence type="predicted"/>
<evidence type="ECO:0000256" key="1">
    <source>
        <dbReference type="SAM" id="MobiDB-lite"/>
    </source>
</evidence>